<dbReference type="SUPFAM" id="SSF53098">
    <property type="entry name" value="Ribonuclease H-like"/>
    <property type="match status" value="1"/>
</dbReference>
<comment type="catalytic activity">
    <reaction evidence="1 14 15 16">
        <text>Endonucleolytic cleavage to 5'-phosphomonoester.</text>
        <dbReference type="EC" id="3.1.26.4"/>
    </reaction>
</comment>
<dbReference type="InterPro" id="IPR036397">
    <property type="entry name" value="RNaseH_sf"/>
</dbReference>
<dbReference type="RefSeq" id="WP_055257172.1">
    <property type="nucleotide sequence ID" value="NZ_CABIXL010000001.1"/>
</dbReference>
<accession>A0ABM9UL68</accession>
<evidence type="ECO:0000259" key="17">
    <source>
        <dbReference type="PROSITE" id="PS51975"/>
    </source>
</evidence>
<dbReference type="Proteomes" id="UP000095488">
    <property type="component" value="Unassembled WGS sequence"/>
</dbReference>
<comment type="cofactor">
    <cofactor evidence="2">
        <name>Mg(2+)</name>
        <dbReference type="ChEBI" id="CHEBI:18420"/>
    </cofactor>
</comment>
<reference evidence="18 19" key="1">
    <citation type="submission" date="2015-09" db="EMBL/GenBank/DDBJ databases">
        <authorList>
            <consortium name="Pathogen Informatics"/>
        </authorList>
    </citation>
    <scope>NUCLEOTIDE SEQUENCE [LARGE SCALE GENOMIC DNA]</scope>
    <source>
        <strain evidence="18 19">2789STDY5834858</strain>
    </source>
</reference>
<keyword evidence="12 14" id="KW-0378">Hydrolase</keyword>
<evidence type="ECO:0000256" key="7">
    <source>
        <dbReference type="ARBA" id="ARBA00019179"/>
    </source>
</evidence>
<dbReference type="InterPro" id="IPR024567">
    <property type="entry name" value="RNase_HII/HIII_dom"/>
</dbReference>
<keyword evidence="8 14" id="KW-0963">Cytoplasm</keyword>
<dbReference type="InterPro" id="IPR022898">
    <property type="entry name" value="RNase_HII"/>
</dbReference>
<evidence type="ECO:0000256" key="5">
    <source>
        <dbReference type="ARBA" id="ARBA00007383"/>
    </source>
</evidence>
<keyword evidence="11 14" id="KW-0255">Endonuclease</keyword>
<keyword evidence="9 14" id="KW-0540">Nuclease</keyword>
<comment type="caution">
    <text evidence="18">The sequence shown here is derived from an EMBL/GenBank/DDBJ whole genome shotgun (WGS) entry which is preliminary data.</text>
</comment>
<evidence type="ECO:0000313" key="18">
    <source>
        <dbReference type="EMBL" id="CUN47959.1"/>
    </source>
</evidence>
<evidence type="ECO:0000313" key="19">
    <source>
        <dbReference type="Proteomes" id="UP000095488"/>
    </source>
</evidence>
<gene>
    <name evidence="14 18" type="primary">rnhB</name>
    <name evidence="18" type="ORF">ERS852473_00278</name>
</gene>
<feature type="binding site" evidence="14 15">
    <location>
        <position position="92"/>
    </location>
    <ligand>
        <name>a divalent metal cation</name>
        <dbReference type="ChEBI" id="CHEBI:60240"/>
    </ligand>
</feature>
<dbReference type="EC" id="3.1.26.4" evidence="6 14"/>
<dbReference type="GO" id="GO:0004523">
    <property type="term" value="F:RNA-DNA hybrid ribonuclease activity"/>
    <property type="evidence" value="ECO:0007669"/>
    <property type="project" value="UniProtKB-EC"/>
</dbReference>
<dbReference type="InterPro" id="IPR012337">
    <property type="entry name" value="RNaseH-like_sf"/>
</dbReference>
<evidence type="ECO:0000256" key="16">
    <source>
        <dbReference type="RuleBase" id="RU003515"/>
    </source>
</evidence>
<evidence type="ECO:0000256" key="15">
    <source>
        <dbReference type="PROSITE-ProRule" id="PRU01319"/>
    </source>
</evidence>
<keyword evidence="13 14" id="KW-0464">Manganese</keyword>
<dbReference type="NCBIfam" id="NF000594">
    <property type="entry name" value="PRK00015.1-1"/>
    <property type="match status" value="1"/>
</dbReference>
<keyword evidence="10 14" id="KW-0479">Metal-binding</keyword>
<keyword evidence="19" id="KW-1185">Reference proteome</keyword>
<dbReference type="PANTHER" id="PTHR10954:SF18">
    <property type="entry name" value="RIBONUCLEASE HII"/>
    <property type="match status" value="1"/>
</dbReference>
<evidence type="ECO:0000256" key="11">
    <source>
        <dbReference type="ARBA" id="ARBA00022759"/>
    </source>
</evidence>
<evidence type="ECO:0000256" key="9">
    <source>
        <dbReference type="ARBA" id="ARBA00022722"/>
    </source>
</evidence>
<evidence type="ECO:0000256" key="1">
    <source>
        <dbReference type="ARBA" id="ARBA00000077"/>
    </source>
</evidence>
<comment type="subcellular location">
    <subcellularLocation>
        <location evidence="4 14">Cytoplasm</location>
    </subcellularLocation>
</comment>
<dbReference type="Gene3D" id="3.30.420.10">
    <property type="entry name" value="Ribonuclease H-like superfamily/Ribonuclease H"/>
    <property type="match status" value="1"/>
</dbReference>
<dbReference type="Pfam" id="PF01351">
    <property type="entry name" value="RNase_HII"/>
    <property type="match status" value="1"/>
</dbReference>
<dbReference type="NCBIfam" id="NF000595">
    <property type="entry name" value="PRK00015.1-3"/>
    <property type="match status" value="1"/>
</dbReference>
<dbReference type="CDD" id="cd07182">
    <property type="entry name" value="RNase_HII_bacteria_HII_like"/>
    <property type="match status" value="1"/>
</dbReference>
<evidence type="ECO:0000256" key="10">
    <source>
        <dbReference type="ARBA" id="ARBA00022723"/>
    </source>
</evidence>
<evidence type="ECO:0000256" key="2">
    <source>
        <dbReference type="ARBA" id="ARBA00001946"/>
    </source>
</evidence>
<evidence type="ECO:0000256" key="12">
    <source>
        <dbReference type="ARBA" id="ARBA00022801"/>
    </source>
</evidence>
<dbReference type="InterPro" id="IPR001352">
    <property type="entry name" value="RNase_HII/HIII"/>
</dbReference>
<evidence type="ECO:0000256" key="13">
    <source>
        <dbReference type="ARBA" id="ARBA00023211"/>
    </source>
</evidence>
<evidence type="ECO:0000256" key="6">
    <source>
        <dbReference type="ARBA" id="ARBA00012180"/>
    </source>
</evidence>
<evidence type="ECO:0000256" key="3">
    <source>
        <dbReference type="ARBA" id="ARBA00004065"/>
    </source>
</evidence>
<comment type="cofactor">
    <cofactor evidence="14 15">
        <name>Mn(2+)</name>
        <dbReference type="ChEBI" id="CHEBI:29035"/>
    </cofactor>
    <cofactor evidence="14 15">
        <name>Mg(2+)</name>
        <dbReference type="ChEBI" id="CHEBI:18420"/>
    </cofactor>
    <text evidence="14 15">Manganese or magnesium. Binds 1 divalent metal ion per monomer in the absence of substrate. May bind a second metal ion after substrate binding.</text>
</comment>
<evidence type="ECO:0000256" key="14">
    <source>
        <dbReference type="HAMAP-Rule" id="MF_00052"/>
    </source>
</evidence>
<dbReference type="PROSITE" id="PS51975">
    <property type="entry name" value="RNASE_H_2"/>
    <property type="match status" value="1"/>
</dbReference>
<name>A0ABM9UL68_SARVE</name>
<protein>
    <recommendedName>
        <fullName evidence="7 14">Ribonuclease HII</fullName>
        <shortName evidence="14">RNase HII</shortName>
        <ecNumber evidence="6 14">3.1.26.4</ecNumber>
    </recommendedName>
</protein>
<feature type="domain" description="RNase H type-2" evidence="17">
    <location>
        <begin position="86"/>
        <end position="274"/>
    </location>
</feature>
<feature type="binding site" evidence="14 15">
    <location>
        <position position="187"/>
    </location>
    <ligand>
        <name>a divalent metal cation</name>
        <dbReference type="ChEBI" id="CHEBI:60240"/>
    </ligand>
</feature>
<dbReference type="PANTHER" id="PTHR10954">
    <property type="entry name" value="RIBONUCLEASE H2 SUBUNIT A"/>
    <property type="match status" value="1"/>
</dbReference>
<dbReference type="HAMAP" id="MF_00052_B">
    <property type="entry name" value="RNase_HII_B"/>
    <property type="match status" value="1"/>
</dbReference>
<proteinExistence type="inferred from homology"/>
<comment type="similarity">
    <text evidence="5 14 16">Belongs to the RNase HII family.</text>
</comment>
<dbReference type="EMBL" id="CYZR01000001">
    <property type="protein sequence ID" value="CUN47959.1"/>
    <property type="molecule type" value="Genomic_DNA"/>
</dbReference>
<evidence type="ECO:0000256" key="8">
    <source>
        <dbReference type="ARBA" id="ARBA00022490"/>
    </source>
</evidence>
<sequence>MENLLKIKQDLTQYSFKVIKESVEGVKINKDSIKTLKLMEKILLNDSRKNVIGLGSKLGKSIEKYIKEQKRVESMYKFDKAFLEKGFIAGVDEVGRGPLAGPIVACAVILDLNDLDDIILDINDSKLLSRQKREELDKIIRKKAISFCIAEINNKIIDEKGIGYANNKIFIDACNGLSKKPDLVLSDGYLIKNFNIDNKHIIKGDRKSASIACASILAKVYRDNIMRNYHKKYPNYDFENNVGYGTKNHLDGIKNHGITPIHRKSFLKNIINNL</sequence>
<evidence type="ECO:0000256" key="4">
    <source>
        <dbReference type="ARBA" id="ARBA00004496"/>
    </source>
</evidence>
<feature type="binding site" evidence="14 15">
    <location>
        <position position="93"/>
    </location>
    <ligand>
        <name>a divalent metal cation</name>
        <dbReference type="ChEBI" id="CHEBI:60240"/>
    </ligand>
</feature>
<comment type="function">
    <text evidence="3 14 16">Endonuclease that specifically degrades the RNA of RNA-DNA hybrids.</text>
</comment>
<organism evidence="18 19">
    <name type="scientific">Sarcina ventriculi</name>
    <name type="common">Clostridium ventriculi</name>
    <dbReference type="NCBI Taxonomy" id="1267"/>
    <lineage>
        <taxon>Bacteria</taxon>
        <taxon>Bacillati</taxon>
        <taxon>Bacillota</taxon>
        <taxon>Clostridia</taxon>
        <taxon>Eubacteriales</taxon>
        <taxon>Clostridiaceae</taxon>
        <taxon>Sarcina</taxon>
    </lineage>
</organism>